<proteinExistence type="predicted"/>
<protein>
    <submittedName>
        <fullName evidence="1">Uncharacterized protein</fullName>
    </submittedName>
</protein>
<dbReference type="AlphaFoldDB" id="A0A9W8V2M0"/>
<evidence type="ECO:0000313" key="2">
    <source>
        <dbReference type="Proteomes" id="UP001152087"/>
    </source>
</evidence>
<dbReference type="OrthoDB" id="4972297at2759"/>
<reference evidence="1" key="1">
    <citation type="submission" date="2022-09" db="EMBL/GenBank/DDBJ databases">
        <title>Fusarium specimens isolated from Avocado Roots.</title>
        <authorList>
            <person name="Stajich J."/>
            <person name="Roper C."/>
            <person name="Heimlech-Rivalta G."/>
        </authorList>
    </citation>
    <scope>NUCLEOTIDE SEQUENCE</scope>
    <source>
        <strain evidence="1">A02</strain>
    </source>
</reference>
<dbReference type="Proteomes" id="UP001152087">
    <property type="component" value="Unassembled WGS sequence"/>
</dbReference>
<sequence>MCSHANITKTGTTAKTAITAAPLDMANPVCTCTKCECRNIVTFPGGNLCEYCNEHHNL</sequence>
<keyword evidence="2" id="KW-1185">Reference proteome</keyword>
<gene>
    <name evidence="1" type="ORF">NW755_006470</name>
</gene>
<comment type="caution">
    <text evidence="1">The sequence shown here is derived from an EMBL/GenBank/DDBJ whole genome shotgun (WGS) entry which is preliminary data.</text>
</comment>
<name>A0A9W8V2M0_9HYPO</name>
<accession>A0A9W8V2M0</accession>
<evidence type="ECO:0000313" key="1">
    <source>
        <dbReference type="EMBL" id="KAJ4188968.1"/>
    </source>
</evidence>
<organism evidence="1 2">
    <name type="scientific">Fusarium falciforme</name>
    <dbReference type="NCBI Taxonomy" id="195108"/>
    <lineage>
        <taxon>Eukaryota</taxon>
        <taxon>Fungi</taxon>
        <taxon>Dikarya</taxon>
        <taxon>Ascomycota</taxon>
        <taxon>Pezizomycotina</taxon>
        <taxon>Sordariomycetes</taxon>
        <taxon>Hypocreomycetidae</taxon>
        <taxon>Hypocreales</taxon>
        <taxon>Nectriaceae</taxon>
        <taxon>Fusarium</taxon>
        <taxon>Fusarium solani species complex</taxon>
    </lineage>
</organism>
<dbReference type="EMBL" id="JAOQAV010000014">
    <property type="protein sequence ID" value="KAJ4188968.1"/>
    <property type="molecule type" value="Genomic_DNA"/>
</dbReference>